<keyword evidence="2" id="KW-1185">Reference proteome</keyword>
<dbReference type="AlphaFoldDB" id="A0A5J9W5E5"/>
<name>A0A5J9W5E5_9POAL</name>
<sequence length="76" mass="8315">MLLCLLPLLPSPTPSVAPLYRCLHRLTLGWLPHSDKLDNLVFNAGFDICEVASIRSGQCCKSLVKHSGHNPSMADD</sequence>
<evidence type="ECO:0000313" key="2">
    <source>
        <dbReference type="Proteomes" id="UP000324897"/>
    </source>
</evidence>
<dbReference type="Gramene" id="TVU43147">
    <property type="protein sequence ID" value="TVU43147"/>
    <property type="gene ID" value="EJB05_09589"/>
</dbReference>
<comment type="caution">
    <text evidence="1">The sequence shown here is derived from an EMBL/GenBank/DDBJ whole genome shotgun (WGS) entry which is preliminary data.</text>
</comment>
<proteinExistence type="predicted"/>
<dbReference type="Proteomes" id="UP000324897">
    <property type="component" value="Unassembled WGS sequence"/>
</dbReference>
<gene>
    <name evidence="1" type="ORF">EJB05_09589</name>
</gene>
<dbReference type="EMBL" id="RWGY01000005">
    <property type="protein sequence ID" value="TVU43147.1"/>
    <property type="molecule type" value="Genomic_DNA"/>
</dbReference>
<accession>A0A5J9W5E5</accession>
<reference evidence="1 2" key="1">
    <citation type="journal article" date="2019" name="Sci. Rep.">
        <title>A high-quality genome of Eragrostis curvula grass provides insights into Poaceae evolution and supports new strategies to enhance forage quality.</title>
        <authorList>
            <person name="Carballo J."/>
            <person name="Santos B.A.C.M."/>
            <person name="Zappacosta D."/>
            <person name="Garbus I."/>
            <person name="Selva J.P."/>
            <person name="Gallo C.A."/>
            <person name="Diaz A."/>
            <person name="Albertini E."/>
            <person name="Caccamo M."/>
            <person name="Echenique V."/>
        </authorList>
    </citation>
    <scope>NUCLEOTIDE SEQUENCE [LARGE SCALE GENOMIC DNA]</scope>
    <source>
        <strain evidence="2">cv. Victoria</strain>
        <tissue evidence="1">Leaf</tissue>
    </source>
</reference>
<evidence type="ECO:0000313" key="1">
    <source>
        <dbReference type="EMBL" id="TVU43147.1"/>
    </source>
</evidence>
<protein>
    <submittedName>
        <fullName evidence="1">Uncharacterized protein</fullName>
    </submittedName>
</protein>
<organism evidence="1 2">
    <name type="scientific">Eragrostis curvula</name>
    <name type="common">weeping love grass</name>
    <dbReference type="NCBI Taxonomy" id="38414"/>
    <lineage>
        <taxon>Eukaryota</taxon>
        <taxon>Viridiplantae</taxon>
        <taxon>Streptophyta</taxon>
        <taxon>Embryophyta</taxon>
        <taxon>Tracheophyta</taxon>
        <taxon>Spermatophyta</taxon>
        <taxon>Magnoliopsida</taxon>
        <taxon>Liliopsida</taxon>
        <taxon>Poales</taxon>
        <taxon>Poaceae</taxon>
        <taxon>PACMAD clade</taxon>
        <taxon>Chloridoideae</taxon>
        <taxon>Eragrostideae</taxon>
        <taxon>Eragrostidinae</taxon>
        <taxon>Eragrostis</taxon>
    </lineage>
</organism>